<evidence type="ECO:0000256" key="5">
    <source>
        <dbReference type="ARBA" id="ARBA00023134"/>
    </source>
</evidence>
<dbReference type="SUPFAM" id="SSF52156">
    <property type="entry name" value="Initiation factor IF2/eIF5b, domain 3"/>
    <property type="match status" value="1"/>
</dbReference>
<dbReference type="Gene3D" id="2.40.30.10">
    <property type="entry name" value="Translation factors"/>
    <property type="match status" value="2"/>
</dbReference>
<comment type="similarity">
    <text evidence="1">Belongs to the TRAFAC class translation factor GTPase superfamily. Classic translation factor GTPase family. IF-2 subfamily.</text>
</comment>
<dbReference type="InterPro" id="IPR036925">
    <property type="entry name" value="TIF_IF2_dom3_sf"/>
</dbReference>
<protein>
    <recommendedName>
        <fullName evidence="6">Tr-type G domain-containing protein</fullName>
    </recommendedName>
</protein>
<dbReference type="InterPro" id="IPR015760">
    <property type="entry name" value="TIF_IF2"/>
</dbReference>
<dbReference type="GO" id="GO:0003924">
    <property type="term" value="F:GTPase activity"/>
    <property type="evidence" value="ECO:0007669"/>
    <property type="project" value="InterPro"/>
</dbReference>
<gene>
    <name evidence="7" type="ORF">COX04_01465</name>
</gene>
<proteinExistence type="inferred from homology"/>
<dbReference type="Pfam" id="PF00009">
    <property type="entry name" value="GTP_EFTU"/>
    <property type="match status" value="1"/>
</dbReference>
<sequence length="462" mass="48830">MTNLQSRSPIVTVLGHVDHGKTTLLDKIRKTDVAGKEAGGITQSIGASVVNGLTFIDTPGHAAFSQMRSRGAKVADIAILVVDASDGVKPQTKESLQLIKEAKIPFVVAITKIDLPAADIEGVLAELAKEGVSFEGKGGNTPLVRVSAKTGQGITELLETISLLAQVSEIKADPKAPLEAVVIETSKEKAGFLVSVVVRSGTLKVGETFYTDKTGCKVKGIFDSQGNSVKEVLPGNPGQILGFSELPAVGAVIGSNRDSAKGGGTIFKTRDKYKKIQKDELPVILKAKSIGALEALQGMLPPKAVVVDASVGEVLESDVLLAKSTGAWIFAFETSVPATVLKLAEAEEVKISKFAVVYELVDKITEILKGGQKEILGRAEIIATFPFDDKKIAGCKVLQDKISKGVSLTLMRGEKEIGKTRAVSLKKQKSEVVQALAGENFGVLFEPQLDFQIGDVVISFGK</sequence>
<dbReference type="AlphaFoldDB" id="A0A2H0BHP7"/>
<evidence type="ECO:0000313" key="8">
    <source>
        <dbReference type="Proteomes" id="UP000230759"/>
    </source>
</evidence>
<dbReference type="GO" id="GO:0005525">
    <property type="term" value="F:GTP binding"/>
    <property type="evidence" value="ECO:0007669"/>
    <property type="project" value="UniProtKB-KW"/>
</dbReference>
<dbReference type="EMBL" id="PCSV01000036">
    <property type="protein sequence ID" value="PIP57079.1"/>
    <property type="molecule type" value="Genomic_DNA"/>
</dbReference>
<dbReference type="Gene3D" id="3.40.50.10050">
    <property type="entry name" value="Translation initiation factor IF- 2, domain 3"/>
    <property type="match status" value="1"/>
</dbReference>
<dbReference type="InterPro" id="IPR023115">
    <property type="entry name" value="TIF_IF2_dom3"/>
</dbReference>
<dbReference type="FunFam" id="3.40.50.300:FF:000019">
    <property type="entry name" value="Translation initiation factor IF-2"/>
    <property type="match status" value="1"/>
</dbReference>
<evidence type="ECO:0000256" key="3">
    <source>
        <dbReference type="ARBA" id="ARBA00022741"/>
    </source>
</evidence>
<keyword evidence="3" id="KW-0547">Nucleotide-binding</keyword>
<evidence type="ECO:0000256" key="1">
    <source>
        <dbReference type="ARBA" id="ARBA00007733"/>
    </source>
</evidence>
<name>A0A2H0BHP7_9BACT</name>
<evidence type="ECO:0000256" key="2">
    <source>
        <dbReference type="ARBA" id="ARBA00022540"/>
    </source>
</evidence>
<dbReference type="InterPro" id="IPR053905">
    <property type="entry name" value="EF-G-like_DII"/>
</dbReference>
<keyword evidence="5" id="KW-0342">GTP-binding</keyword>
<organism evidence="7 8">
    <name type="scientific">Candidatus Woesebacteria bacterium CG22_combo_CG10-13_8_21_14_all_45_10</name>
    <dbReference type="NCBI Taxonomy" id="1975060"/>
    <lineage>
        <taxon>Bacteria</taxon>
        <taxon>Candidatus Woeseibacteriota</taxon>
    </lineage>
</organism>
<dbReference type="GO" id="GO:0003743">
    <property type="term" value="F:translation initiation factor activity"/>
    <property type="evidence" value="ECO:0007669"/>
    <property type="project" value="UniProtKB-KW"/>
</dbReference>
<accession>A0A2H0BHP7</accession>
<dbReference type="InterPro" id="IPR009000">
    <property type="entry name" value="Transl_B-barrel_sf"/>
</dbReference>
<dbReference type="SUPFAM" id="SSF50447">
    <property type="entry name" value="Translation proteins"/>
    <property type="match status" value="2"/>
</dbReference>
<dbReference type="Pfam" id="PF22042">
    <property type="entry name" value="EF-G_D2"/>
    <property type="match status" value="1"/>
</dbReference>
<keyword evidence="4" id="KW-0648">Protein biosynthesis</keyword>
<evidence type="ECO:0000259" key="6">
    <source>
        <dbReference type="PROSITE" id="PS51722"/>
    </source>
</evidence>
<dbReference type="NCBIfam" id="TIGR00231">
    <property type="entry name" value="small_GTP"/>
    <property type="match status" value="1"/>
</dbReference>
<dbReference type="InterPro" id="IPR000795">
    <property type="entry name" value="T_Tr_GTP-bd_dom"/>
</dbReference>
<comment type="caution">
    <text evidence="7">The sequence shown here is derived from an EMBL/GenBank/DDBJ whole genome shotgun (WGS) entry which is preliminary data.</text>
</comment>
<feature type="domain" description="Tr-type G" evidence="6">
    <location>
        <begin position="6"/>
        <end position="169"/>
    </location>
</feature>
<dbReference type="GO" id="GO:0005737">
    <property type="term" value="C:cytoplasm"/>
    <property type="evidence" value="ECO:0007669"/>
    <property type="project" value="TreeGrafter"/>
</dbReference>
<dbReference type="CDD" id="cd01887">
    <property type="entry name" value="IF2_eIF5B"/>
    <property type="match status" value="1"/>
</dbReference>
<reference evidence="7 8" key="1">
    <citation type="submission" date="2017-09" db="EMBL/GenBank/DDBJ databases">
        <title>Depth-based differentiation of microbial function through sediment-hosted aquifers and enrichment of novel symbionts in the deep terrestrial subsurface.</title>
        <authorList>
            <person name="Probst A.J."/>
            <person name="Ladd B."/>
            <person name="Jarett J.K."/>
            <person name="Geller-Mcgrath D.E."/>
            <person name="Sieber C.M."/>
            <person name="Emerson J.B."/>
            <person name="Anantharaman K."/>
            <person name="Thomas B.C."/>
            <person name="Malmstrom R."/>
            <person name="Stieglmeier M."/>
            <person name="Klingl A."/>
            <person name="Woyke T."/>
            <person name="Ryan C.M."/>
            <person name="Banfield J.F."/>
        </authorList>
    </citation>
    <scope>NUCLEOTIDE SEQUENCE [LARGE SCALE GENOMIC DNA]</scope>
    <source>
        <strain evidence="7">CG22_combo_CG10-13_8_21_14_all_45_10</strain>
    </source>
</reference>
<dbReference type="Proteomes" id="UP000230759">
    <property type="component" value="Unassembled WGS sequence"/>
</dbReference>
<evidence type="ECO:0000313" key="7">
    <source>
        <dbReference type="EMBL" id="PIP57079.1"/>
    </source>
</evidence>
<dbReference type="Pfam" id="PF11987">
    <property type="entry name" value="IF-2"/>
    <property type="match status" value="1"/>
</dbReference>
<dbReference type="PANTHER" id="PTHR43381">
    <property type="entry name" value="TRANSLATION INITIATION FACTOR IF-2-RELATED"/>
    <property type="match status" value="1"/>
</dbReference>
<dbReference type="InterPro" id="IPR027417">
    <property type="entry name" value="P-loop_NTPase"/>
</dbReference>
<keyword evidence="2" id="KW-0396">Initiation factor</keyword>
<dbReference type="PANTHER" id="PTHR43381:SF4">
    <property type="entry name" value="EUKARYOTIC TRANSLATION INITIATION FACTOR 5B"/>
    <property type="match status" value="1"/>
</dbReference>
<dbReference type="PROSITE" id="PS51722">
    <property type="entry name" value="G_TR_2"/>
    <property type="match status" value="1"/>
</dbReference>
<dbReference type="InterPro" id="IPR005225">
    <property type="entry name" value="Small_GTP-bd"/>
</dbReference>
<evidence type="ECO:0000256" key="4">
    <source>
        <dbReference type="ARBA" id="ARBA00022917"/>
    </source>
</evidence>
<dbReference type="SUPFAM" id="SSF52540">
    <property type="entry name" value="P-loop containing nucleoside triphosphate hydrolases"/>
    <property type="match status" value="1"/>
</dbReference>
<dbReference type="Gene3D" id="3.40.50.300">
    <property type="entry name" value="P-loop containing nucleotide triphosphate hydrolases"/>
    <property type="match status" value="1"/>
</dbReference>